<dbReference type="Pfam" id="PF02567">
    <property type="entry name" value="PhzC-PhzF"/>
    <property type="match status" value="1"/>
</dbReference>
<evidence type="ECO:0000313" key="4">
    <source>
        <dbReference type="EMBL" id="SMD01791.1"/>
    </source>
</evidence>
<dbReference type="STRING" id="151894.SAMN04488524_4159"/>
<dbReference type="AlphaFoldDB" id="A0A1W2DWA7"/>
<dbReference type="Proteomes" id="UP000192756">
    <property type="component" value="Unassembled WGS sequence"/>
</dbReference>
<dbReference type="PANTHER" id="PTHR13774:SF17">
    <property type="entry name" value="PHENAZINE BIOSYNTHESIS-LIKE DOMAIN-CONTAINING PROTEIN"/>
    <property type="match status" value="1"/>
</dbReference>
<dbReference type="GO" id="GO:0005737">
    <property type="term" value="C:cytoplasm"/>
    <property type="evidence" value="ECO:0007669"/>
    <property type="project" value="TreeGrafter"/>
</dbReference>
<dbReference type="RefSeq" id="WP_084240936.1">
    <property type="nucleotide sequence ID" value="NZ_FWXT01000004.1"/>
</dbReference>
<sequence length="261" mass="28782">MKLSIYQVDAFTDSIFRGNPAAVCPLTEWLTDETLLKVAAENNLSETAFYVPKGDGFEIRWFTPTAEVDLCGHATLATAYVLRHFENYRQEAINFYSPRSGSLPVAVQQDKFVLNFPADEFTAVEMTDELLAATDKKPVAAFKGKTDYMLVFGEQGDIETMKPDLSLISGLKARGIIVTAKGKNHDFVSRFFGPAVGVNEDPVTGSAHTTLAPYWANELNKTGLSAFQLSERGGELHCRVLNNRVEIAGKAVLYLKGEIFI</sequence>
<dbReference type="InterPro" id="IPR003719">
    <property type="entry name" value="Phenazine_PhzF-like"/>
</dbReference>
<dbReference type="GO" id="GO:0016853">
    <property type="term" value="F:isomerase activity"/>
    <property type="evidence" value="ECO:0007669"/>
    <property type="project" value="UniProtKB-KW"/>
</dbReference>
<dbReference type="PANTHER" id="PTHR13774">
    <property type="entry name" value="PHENAZINE BIOSYNTHESIS PROTEIN"/>
    <property type="match status" value="1"/>
</dbReference>
<dbReference type="EMBL" id="FWXT01000004">
    <property type="protein sequence ID" value="SMD01791.1"/>
    <property type="molecule type" value="Genomic_DNA"/>
</dbReference>
<dbReference type="SUPFAM" id="SSF54506">
    <property type="entry name" value="Diaminopimelate epimerase-like"/>
    <property type="match status" value="1"/>
</dbReference>
<dbReference type="OrthoDB" id="9788221at2"/>
<accession>A0A1W2DWA7</accession>
<feature type="active site" evidence="3">
    <location>
        <position position="46"/>
    </location>
</feature>
<dbReference type="NCBIfam" id="TIGR00654">
    <property type="entry name" value="PhzF_family"/>
    <property type="match status" value="1"/>
</dbReference>
<evidence type="ECO:0000313" key="5">
    <source>
        <dbReference type="Proteomes" id="UP000192756"/>
    </source>
</evidence>
<keyword evidence="5" id="KW-1185">Reference proteome</keyword>
<dbReference type="PIRSF" id="PIRSF016184">
    <property type="entry name" value="PhzC_PhzF"/>
    <property type="match status" value="1"/>
</dbReference>
<protein>
    <submittedName>
        <fullName evidence="4">Phenazine biosynthesis protein PhzF family</fullName>
    </submittedName>
</protein>
<organism evidence="4 5">
    <name type="scientific">Pedobacter africanus</name>
    <dbReference type="NCBI Taxonomy" id="151894"/>
    <lineage>
        <taxon>Bacteria</taxon>
        <taxon>Pseudomonadati</taxon>
        <taxon>Bacteroidota</taxon>
        <taxon>Sphingobacteriia</taxon>
        <taxon>Sphingobacteriales</taxon>
        <taxon>Sphingobacteriaceae</taxon>
        <taxon>Pedobacter</taxon>
    </lineage>
</organism>
<comment type="similarity">
    <text evidence="1">Belongs to the PhzF family.</text>
</comment>
<dbReference type="Gene3D" id="3.10.310.10">
    <property type="entry name" value="Diaminopimelate Epimerase, Chain A, domain 1"/>
    <property type="match status" value="2"/>
</dbReference>
<gene>
    <name evidence="4" type="ORF">SAMN04488524_4159</name>
</gene>
<evidence type="ECO:0000256" key="1">
    <source>
        <dbReference type="ARBA" id="ARBA00008270"/>
    </source>
</evidence>
<proteinExistence type="inferred from homology"/>
<keyword evidence="2" id="KW-0413">Isomerase</keyword>
<reference evidence="5" key="1">
    <citation type="submission" date="2017-04" db="EMBL/GenBank/DDBJ databases">
        <authorList>
            <person name="Varghese N."/>
            <person name="Submissions S."/>
        </authorList>
    </citation>
    <scope>NUCLEOTIDE SEQUENCE [LARGE SCALE GENOMIC DNA]</scope>
    <source>
        <strain evidence="5">DSM 12126</strain>
    </source>
</reference>
<name>A0A1W2DWA7_9SPHI</name>
<evidence type="ECO:0000256" key="2">
    <source>
        <dbReference type="ARBA" id="ARBA00023235"/>
    </source>
</evidence>
<evidence type="ECO:0000256" key="3">
    <source>
        <dbReference type="PIRSR" id="PIRSR016184-1"/>
    </source>
</evidence>